<evidence type="ECO:0000313" key="6">
    <source>
        <dbReference type="Proteomes" id="UP000719412"/>
    </source>
</evidence>
<dbReference type="GO" id="GO:0005634">
    <property type="term" value="C:nucleus"/>
    <property type="evidence" value="ECO:0007669"/>
    <property type="project" value="UniProtKB-ARBA"/>
</dbReference>
<accession>A0A8J6H8U5</accession>
<feature type="transmembrane region" description="Helical" evidence="3">
    <location>
        <begin position="892"/>
        <end position="913"/>
    </location>
</feature>
<dbReference type="InterPro" id="IPR011701">
    <property type="entry name" value="MFS"/>
</dbReference>
<dbReference type="PANTHER" id="PTHR10855">
    <property type="entry name" value="26S PROTEASOME NON-ATPASE REGULATORY SUBUNIT 12/COP9 SIGNALOSOME COMPLEX SUBUNIT 4"/>
    <property type="match status" value="1"/>
</dbReference>
<reference evidence="5" key="1">
    <citation type="journal article" date="2020" name="J Insects Food Feed">
        <title>The yellow mealworm (Tenebrio molitor) genome: a resource for the emerging insects as food and feed industry.</title>
        <authorList>
            <person name="Eriksson T."/>
            <person name="Andere A."/>
            <person name="Kelstrup H."/>
            <person name="Emery V."/>
            <person name="Picard C."/>
        </authorList>
    </citation>
    <scope>NUCLEOTIDE SEQUENCE</scope>
    <source>
        <strain evidence="5">Stoneville</strain>
        <tissue evidence="5">Whole head</tissue>
    </source>
</reference>
<dbReference type="SUPFAM" id="SSF46785">
    <property type="entry name" value="Winged helix' DNA-binding domain"/>
    <property type="match status" value="1"/>
</dbReference>
<dbReference type="Proteomes" id="UP000719412">
    <property type="component" value="Unassembled WGS sequence"/>
</dbReference>
<gene>
    <name evidence="5" type="ORF">GEV33_012957</name>
</gene>
<keyword evidence="2" id="KW-0647">Proteasome</keyword>
<comment type="similarity">
    <text evidence="1">Belongs to the proteasome subunit p55 family.</text>
</comment>
<dbReference type="Pfam" id="PF18098">
    <property type="entry name" value="RPN5_C"/>
    <property type="match status" value="1"/>
</dbReference>
<comment type="caution">
    <text evidence="5">The sequence shown here is derived from an EMBL/GenBank/DDBJ whole genome shotgun (WGS) entry which is preliminary data.</text>
</comment>
<keyword evidence="3" id="KW-1133">Transmembrane helix</keyword>
<dbReference type="SUPFAM" id="SSF103473">
    <property type="entry name" value="MFS general substrate transporter"/>
    <property type="match status" value="1"/>
</dbReference>
<feature type="domain" description="PCI" evidence="4">
    <location>
        <begin position="240"/>
        <end position="411"/>
    </location>
</feature>
<keyword evidence="3" id="KW-0472">Membrane</keyword>
<dbReference type="AlphaFoldDB" id="A0A8J6H8U5"/>
<evidence type="ECO:0000313" key="5">
    <source>
        <dbReference type="EMBL" id="KAH0809836.1"/>
    </source>
</evidence>
<dbReference type="Pfam" id="PF01399">
    <property type="entry name" value="PCI"/>
    <property type="match status" value="1"/>
</dbReference>
<dbReference type="FunFam" id="1.10.10.10:FF:000070">
    <property type="entry name" value="26S proteasome non-ATPase regulatory subunit 12"/>
    <property type="match status" value="1"/>
</dbReference>
<keyword evidence="3" id="KW-0812">Transmembrane</keyword>
<reference evidence="5" key="2">
    <citation type="submission" date="2021-08" db="EMBL/GenBank/DDBJ databases">
        <authorList>
            <person name="Eriksson T."/>
        </authorList>
    </citation>
    <scope>NUCLEOTIDE SEQUENCE</scope>
    <source>
        <strain evidence="5">Stoneville</strain>
        <tissue evidence="5">Whole head</tissue>
    </source>
</reference>
<dbReference type="Pfam" id="PF22241">
    <property type="entry name" value="PSMD12-CSN4_N"/>
    <property type="match status" value="1"/>
</dbReference>
<evidence type="ECO:0000256" key="3">
    <source>
        <dbReference type="SAM" id="Phobius"/>
    </source>
</evidence>
<evidence type="ECO:0000256" key="2">
    <source>
        <dbReference type="ARBA" id="ARBA00022942"/>
    </source>
</evidence>
<feature type="transmembrane region" description="Helical" evidence="3">
    <location>
        <begin position="598"/>
        <end position="624"/>
    </location>
</feature>
<feature type="transmembrane region" description="Helical" evidence="3">
    <location>
        <begin position="666"/>
        <end position="686"/>
    </location>
</feature>
<dbReference type="EMBL" id="JABDTM020027885">
    <property type="protein sequence ID" value="KAH0809836.1"/>
    <property type="molecule type" value="Genomic_DNA"/>
</dbReference>
<keyword evidence="6" id="KW-1185">Reference proteome</keyword>
<feature type="transmembrane region" description="Helical" evidence="3">
    <location>
        <begin position="568"/>
        <end position="586"/>
    </location>
</feature>
<feature type="transmembrane region" description="Helical" evidence="3">
    <location>
        <begin position="636"/>
        <end position="654"/>
    </location>
</feature>
<dbReference type="InterPro" id="IPR040896">
    <property type="entry name" value="RPN5_C"/>
</dbReference>
<feature type="transmembrane region" description="Helical" evidence="3">
    <location>
        <begin position="544"/>
        <end position="561"/>
    </location>
</feature>
<feature type="transmembrane region" description="Helical" evidence="3">
    <location>
        <begin position="859"/>
        <end position="880"/>
    </location>
</feature>
<evidence type="ECO:0000256" key="1">
    <source>
        <dbReference type="ARBA" id="ARBA00006397"/>
    </source>
</evidence>
<dbReference type="GO" id="GO:0005737">
    <property type="term" value="C:cytoplasm"/>
    <property type="evidence" value="ECO:0007669"/>
    <property type="project" value="TreeGrafter"/>
</dbReference>
<dbReference type="Gene3D" id="1.20.1250.20">
    <property type="entry name" value="MFS general substrate transporter like domains"/>
    <property type="match status" value="1"/>
</dbReference>
<dbReference type="InterPro" id="IPR054559">
    <property type="entry name" value="PSMD12-CSN4-like_N"/>
</dbReference>
<dbReference type="InterPro" id="IPR036259">
    <property type="entry name" value="MFS_trans_sf"/>
</dbReference>
<protein>
    <recommendedName>
        <fullName evidence="4">PCI domain-containing protein</fullName>
    </recommendedName>
</protein>
<feature type="transmembrane region" description="Helical" evidence="3">
    <location>
        <begin position="824"/>
        <end position="847"/>
    </location>
</feature>
<organism evidence="5 6">
    <name type="scientific">Tenebrio molitor</name>
    <name type="common">Yellow mealworm beetle</name>
    <dbReference type="NCBI Taxonomy" id="7067"/>
    <lineage>
        <taxon>Eukaryota</taxon>
        <taxon>Metazoa</taxon>
        <taxon>Ecdysozoa</taxon>
        <taxon>Arthropoda</taxon>
        <taxon>Hexapoda</taxon>
        <taxon>Insecta</taxon>
        <taxon>Pterygota</taxon>
        <taxon>Neoptera</taxon>
        <taxon>Endopterygota</taxon>
        <taxon>Coleoptera</taxon>
        <taxon>Polyphaga</taxon>
        <taxon>Cucujiformia</taxon>
        <taxon>Tenebrionidae</taxon>
        <taxon>Tenebrio</taxon>
    </lineage>
</organism>
<dbReference type="SMART" id="SM00088">
    <property type="entry name" value="PINT"/>
    <property type="match status" value="1"/>
</dbReference>
<name>A0A8J6H8U5_TENMO</name>
<dbReference type="PROSITE" id="PS50250">
    <property type="entry name" value="PCI"/>
    <property type="match status" value="1"/>
</dbReference>
<dbReference type="InterPro" id="IPR036388">
    <property type="entry name" value="WH-like_DNA-bd_sf"/>
</dbReference>
<dbReference type="InterPro" id="IPR036390">
    <property type="entry name" value="WH_DNA-bd_sf"/>
</dbReference>
<dbReference type="Gene3D" id="1.10.10.10">
    <property type="entry name" value="Winged helix-like DNA-binding domain superfamily/Winged helix DNA-binding domain"/>
    <property type="match status" value="1"/>
</dbReference>
<dbReference type="InterPro" id="IPR000717">
    <property type="entry name" value="PCI_dom"/>
</dbReference>
<dbReference type="Pfam" id="PF07690">
    <property type="entry name" value="MFS_1"/>
    <property type="match status" value="1"/>
</dbReference>
<dbReference type="GO" id="GO:0008541">
    <property type="term" value="C:proteasome regulatory particle, lid subcomplex"/>
    <property type="evidence" value="ECO:0007669"/>
    <property type="project" value="TreeGrafter"/>
</dbReference>
<dbReference type="GO" id="GO:0022857">
    <property type="term" value="F:transmembrane transporter activity"/>
    <property type="evidence" value="ECO:0007669"/>
    <property type="project" value="InterPro"/>
</dbReference>
<feature type="transmembrane region" description="Helical" evidence="3">
    <location>
        <begin position="800"/>
        <end position="818"/>
    </location>
</feature>
<proteinExistence type="inferred from homology"/>
<dbReference type="InterPro" id="IPR040134">
    <property type="entry name" value="PSMD12/CSN4"/>
</dbReference>
<feature type="transmembrane region" description="Helical" evidence="3">
    <location>
        <begin position="732"/>
        <end position="749"/>
    </location>
</feature>
<sequence length="941" mass="107378">METIATDSGKIVKMEVDYSSTCDDKIPECQKLAKSGKLHDALDQLLALEKQTRTGADMVSTGRVLVAIVQICKEARNWGALNEHIVLLTKRRSQLKQAVAKMVQECCTYVDQTPDKETTIKLIDTLRQVTEGKIYVEVERARLTHKLAKIREEEGDSSEAANIIQELQVETYGSMEKREKVELILEQMRLCLAKQDYIRTQIISKKINTKFFDDEGTQDLKLKYYRLMMELDQHEGSYLATCKHYRAVLNTPNIQSEPSERQAAARAVVLYLILARHDNEQADLTHRVLADKILEEVPMYKQLLKLFTTSELIKWSGLCEIYEKELTSTPVFSGNEQAQKRWNDLKNRVVEHNIRVMAKYYTRIKIARMAELLDLSAGETEEFLSQMVVSKSVQAKTDRPAGVVHFQQSKDPSDVLNDWAHDLSSLMQLVNKTTHLINKEECVHKHLQATATKMPEPEPWQAQPERKSWLYYIKLITVEPTMVLYMMAFMTTSVVEQAFFVNKACRVNHGLNATICDNLTSDDYKDLNKQVQVTVSDFHLWNDVAGHGGPIILALFMGAWSDKRGRKLPLLIGLIGKLYYSAMIVVNATQDTWPLEYVVYTATLPMAFTGADVAIFAAAFTYLVDVSSQESRTMRVTLLEVCYLATMPTGIALGKVLFSQVTNKSYAIMFGINVSLLVLAIIYTFLRLEWRTNKRQKPISEAANLFTDFFDYNHVVNTGKTLFKPRRHNRRMYLLLLILMMAFYTFQRDEKDMSYLYVQLVFKWNFDEFSNFRTIQSAVQDVFLLLAIPLMSRVLGWRDTIIIMIGALAHSVGRIFYATAIDSWVFYLGGIFAAIGPIVAPVIRSMVSKLVANSEKGKTLAVLAVADNAIPLVSGVMYSKVYNATIHTNPNAIFYLTMATQMSVFLLILFIHIKSKDKYLIHEDEDVKTRCLDKHEDQQSE</sequence>
<evidence type="ECO:0000259" key="4">
    <source>
        <dbReference type="PROSITE" id="PS50250"/>
    </source>
</evidence>
<dbReference type="PANTHER" id="PTHR10855:SF1">
    <property type="entry name" value="26S PROTEASOME NON-ATPASE REGULATORY SUBUNIT 12"/>
    <property type="match status" value="1"/>
</dbReference>